<evidence type="ECO:0000313" key="2">
    <source>
        <dbReference type="Proteomes" id="UP001439008"/>
    </source>
</evidence>
<accession>A0ABV2AG04</accession>
<organism evidence="1 2">
    <name type="scientific">Bonamia ostreae</name>
    <dbReference type="NCBI Taxonomy" id="126728"/>
    <lineage>
        <taxon>Eukaryota</taxon>
        <taxon>Sar</taxon>
        <taxon>Rhizaria</taxon>
        <taxon>Endomyxa</taxon>
        <taxon>Ascetosporea</taxon>
        <taxon>Haplosporida</taxon>
        <taxon>Bonamia</taxon>
    </lineage>
</organism>
<gene>
    <name evidence="1" type="ORF">MHBO_000559</name>
</gene>
<comment type="caution">
    <text evidence="1">The sequence shown here is derived from an EMBL/GenBank/DDBJ whole genome shotgun (WGS) entry which is preliminary data.</text>
</comment>
<name>A0ABV2AG04_9EUKA</name>
<reference evidence="1 2" key="1">
    <citation type="journal article" date="2024" name="BMC Biol.">
        <title>Comparative genomics of Ascetosporea gives new insight into the evolutionary basis for animal parasitism in Rhizaria.</title>
        <authorList>
            <person name="Hiltunen Thoren M."/>
            <person name="Onut-Brannstrom I."/>
            <person name="Alfjorden A."/>
            <person name="Peckova H."/>
            <person name="Swords F."/>
            <person name="Hooper C."/>
            <person name="Holzer A.S."/>
            <person name="Bass D."/>
            <person name="Burki F."/>
        </authorList>
    </citation>
    <scope>NUCLEOTIDE SEQUENCE [LARGE SCALE GENOMIC DNA]</scope>
    <source>
        <strain evidence="1">20-A016</strain>
    </source>
</reference>
<keyword evidence="2" id="KW-1185">Reference proteome</keyword>
<dbReference type="EMBL" id="JBDODL010000095">
    <property type="protein sequence ID" value="MES1918615.1"/>
    <property type="molecule type" value="Genomic_DNA"/>
</dbReference>
<proteinExistence type="predicted"/>
<dbReference type="Proteomes" id="UP001439008">
    <property type="component" value="Unassembled WGS sequence"/>
</dbReference>
<sequence>MDKIISQFDDIVESYKLDKHSEVISKTKIFLNGISKNFKRFVKTSSIKILDIVVISPLENINQKICDFVISISILFIHSIFKSNGDKTKTPIFNFIVNLLHPFVIKLKQKNKILGQKRLQQLRKICFKFICIKNEQNSENSKIWTNLAKIKNFLILLFSQTNTNFNDLNENLFLVKSFFDCEKDLFSDNAKIYSKFLDD</sequence>
<protein>
    <submittedName>
        <fullName evidence="1">Uncharacterized protein</fullName>
    </submittedName>
</protein>
<feature type="non-terminal residue" evidence="1">
    <location>
        <position position="199"/>
    </location>
</feature>
<evidence type="ECO:0000313" key="1">
    <source>
        <dbReference type="EMBL" id="MES1918615.1"/>
    </source>
</evidence>